<protein>
    <recommendedName>
        <fullName evidence="4">Peptidase inhibitor I78 family protein</fullName>
    </recommendedName>
</protein>
<feature type="chain" id="PRO_5023007861" description="Peptidase inhibitor I78 family protein" evidence="1">
    <location>
        <begin position="24"/>
        <end position="89"/>
    </location>
</feature>
<sequence length="89" mass="10092" precursor="true">MIQFLKTSVLAGFVLLAPLTVQADSQQRCNTRWAQDFIGKYLTQALKEQARQQARAATVVVNSIDPQHENNRLRIKTDLDMKITQMDCG</sequence>
<dbReference type="EMBL" id="CABVHX010000024">
    <property type="protein sequence ID" value="VVO23729.1"/>
    <property type="molecule type" value="Genomic_DNA"/>
</dbReference>
<evidence type="ECO:0000313" key="3">
    <source>
        <dbReference type="Proteomes" id="UP000325375"/>
    </source>
</evidence>
<reference evidence="2 3" key="1">
    <citation type="submission" date="2019-09" db="EMBL/GenBank/DDBJ databases">
        <authorList>
            <person name="Chandra G."/>
            <person name="Truman W A."/>
        </authorList>
    </citation>
    <scope>NUCLEOTIDE SEQUENCE [LARGE SCALE GENOMIC DNA]</scope>
    <source>
        <strain evidence="2">PS718</strain>
    </source>
</reference>
<gene>
    <name evidence="2" type="ORF">PS718_04424</name>
</gene>
<feature type="signal peptide" evidence="1">
    <location>
        <begin position="1"/>
        <end position="23"/>
    </location>
</feature>
<accession>A0A5E7EAP9</accession>
<name>A0A5E7EAP9_PSEFL</name>
<keyword evidence="1" id="KW-0732">Signal</keyword>
<evidence type="ECO:0008006" key="4">
    <source>
        <dbReference type="Google" id="ProtNLM"/>
    </source>
</evidence>
<evidence type="ECO:0000256" key="1">
    <source>
        <dbReference type="SAM" id="SignalP"/>
    </source>
</evidence>
<dbReference type="Proteomes" id="UP000325375">
    <property type="component" value="Unassembled WGS sequence"/>
</dbReference>
<organism evidence="2 3">
    <name type="scientific">Pseudomonas fluorescens</name>
    <dbReference type="NCBI Taxonomy" id="294"/>
    <lineage>
        <taxon>Bacteria</taxon>
        <taxon>Pseudomonadati</taxon>
        <taxon>Pseudomonadota</taxon>
        <taxon>Gammaproteobacteria</taxon>
        <taxon>Pseudomonadales</taxon>
        <taxon>Pseudomonadaceae</taxon>
        <taxon>Pseudomonas</taxon>
    </lineage>
</organism>
<proteinExistence type="predicted"/>
<dbReference type="AlphaFoldDB" id="A0A5E7EAP9"/>
<evidence type="ECO:0000313" key="2">
    <source>
        <dbReference type="EMBL" id="VVO23729.1"/>
    </source>
</evidence>
<dbReference type="RefSeq" id="WP_150604629.1">
    <property type="nucleotide sequence ID" value="NZ_CABVHX010000024.1"/>
</dbReference>